<evidence type="ECO:0008006" key="4">
    <source>
        <dbReference type="Google" id="ProtNLM"/>
    </source>
</evidence>
<reference evidence="3" key="1">
    <citation type="submission" date="2014-05" db="EMBL/GenBank/DDBJ databases">
        <title>Key roles for freshwater Actinobacteria revealed by deep metagenomic sequencing.</title>
        <authorList>
            <person name="Ghai R."/>
            <person name="Mizuno C.M."/>
            <person name="Picazo A."/>
            <person name="Camacho A."/>
            <person name="Rodriguez-Valera F."/>
        </authorList>
    </citation>
    <scope>NUCLEOTIDE SEQUENCE</scope>
</reference>
<name>A0A094Q282_9ZZZZ</name>
<evidence type="ECO:0000259" key="2">
    <source>
        <dbReference type="Pfam" id="PF13439"/>
    </source>
</evidence>
<evidence type="ECO:0000259" key="1">
    <source>
        <dbReference type="Pfam" id="PF00534"/>
    </source>
</evidence>
<sequence>MRILHIANFYGPKSGGIRTTLHELGKGYQSKGHEFIYVVPGTSFFCEDTPSGKKVTLPSFVLPFSGGYRVITNNRSIKRLIVTLNPDRIEISDRFTLTGIGKWAMARNIPSVVFSHESLRGLVRTYLPFQLRGFVNWHNRRLASRFTNVIATTNFAAREFREIGTSNLVQIPLGVDLNGFNPNLRNDEFKKSLLKGSKYLMVHCGRLSPEKKPERSIQTLIELQERGFDVRLVYVGGGPLLKKLRAQAKGLPITFLGFVADRKRVAEILAAADFSMAPGPIETFCLAALESLASGTPVIASESSAVGEFLLLESNSPVGQVAMDSGYDFANAVEKIFRQIETNPDLRRNCHEQAENFPWSATISLMLRLHGERELEVKAKHRLRAA</sequence>
<gene>
    <name evidence="3" type="ORF">GM50_9355</name>
</gene>
<dbReference type="AlphaFoldDB" id="A0A094Q282"/>
<organism evidence="3">
    <name type="scientific">freshwater metagenome</name>
    <dbReference type="NCBI Taxonomy" id="449393"/>
    <lineage>
        <taxon>unclassified sequences</taxon>
        <taxon>metagenomes</taxon>
        <taxon>ecological metagenomes</taxon>
    </lineage>
</organism>
<dbReference type="Pfam" id="PF00534">
    <property type="entry name" value="Glycos_transf_1"/>
    <property type="match status" value="1"/>
</dbReference>
<evidence type="ECO:0000313" key="3">
    <source>
        <dbReference type="EMBL" id="KGA18240.1"/>
    </source>
</evidence>
<dbReference type="Gene3D" id="3.40.50.2000">
    <property type="entry name" value="Glycogen Phosphorylase B"/>
    <property type="match status" value="2"/>
</dbReference>
<feature type="domain" description="Glycosyl transferase family 1" evidence="1">
    <location>
        <begin position="186"/>
        <end position="356"/>
    </location>
</feature>
<dbReference type="SUPFAM" id="SSF53756">
    <property type="entry name" value="UDP-Glycosyltransferase/glycogen phosphorylase"/>
    <property type="match status" value="1"/>
</dbReference>
<accession>A0A094Q282</accession>
<feature type="domain" description="Glycosyltransferase subfamily 4-like N-terminal" evidence="2">
    <location>
        <begin position="15"/>
        <end position="177"/>
    </location>
</feature>
<protein>
    <recommendedName>
        <fullName evidence="4">Glycosyltransferase subfamily 4-like N-terminal domain-containing protein</fullName>
    </recommendedName>
</protein>
<dbReference type="PANTHER" id="PTHR45947:SF3">
    <property type="entry name" value="SULFOQUINOVOSYL TRANSFERASE SQD2"/>
    <property type="match status" value="1"/>
</dbReference>
<dbReference type="InterPro" id="IPR050194">
    <property type="entry name" value="Glycosyltransferase_grp1"/>
</dbReference>
<dbReference type="GO" id="GO:0016757">
    <property type="term" value="F:glycosyltransferase activity"/>
    <property type="evidence" value="ECO:0007669"/>
    <property type="project" value="InterPro"/>
</dbReference>
<dbReference type="Pfam" id="PF13439">
    <property type="entry name" value="Glyco_transf_4"/>
    <property type="match status" value="1"/>
</dbReference>
<dbReference type="InterPro" id="IPR028098">
    <property type="entry name" value="Glyco_trans_4-like_N"/>
</dbReference>
<proteinExistence type="predicted"/>
<comment type="caution">
    <text evidence="3">The sequence shown here is derived from an EMBL/GenBank/DDBJ whole genome shotgun (WGS) entry which is preliminary data.</text>
</comment>
<dbReference type="EMBL" id="JNSK01000028">
    <property type="protein sequence ID" value="KGA18240.1"/>
    <property type="molecule type" value="Genomic_DNA"/>
</dbReference>
<dbReference type="PANTHER" id="PTHR45947">
    <property type="entry name" value="SULFOQUINOVOSYL TRANSFERASE SQD2"/>
    <property type="match status" value="1"/>
</dbReference>
<dbReference type="InterPro" id="IPR001296">
    <property type="entry name" value="Glyco_trans_1"/>
</dbReference>